<dbReference type="GeneID" id="106743853"/>
<dbReference type="SUPFAM" id="SSF48371">
    <property type="entry name" value="ARM repeat"/>
    <property type="match status" value="1"/>
</dbReference>
<gene>
    <name evidence="2" type="primary">LOC106743853</name>
</gene>
<dbReference type="OrthoDB" id="21522at2759"/>
<accession>A0A6P3X5N2</accession>
<dbReference type="PANTHER" id="PTHR16356:SF1">
    <property type="entry name" value="TRANSMEMBRANE AND COILED-COIL DOMAIN-CONTAINING PROTEIN 6"/>
    <property type="match status" value="1"/>
</dbReference>
<dbReference type="PANTHER" id="PTHR16356">
    <property type="entry name" value="TRANSMEMBRANE AND COILED-COIL DOMAIN-CONTAINING PROTEIN 6 TMCO6"/>
    <property type="match status" value="1"/>
</dbReference>
<dbReference type="KEGG" id="dqu:106743853"/>
<dbReference type="InterPro" id="IPR011989">
    <property type="entry name" value="ARM-like"/>
</dbReference>
<proteinExistence type="predicted"/>
<protein>
    <submittedName>
        <fullName evidence="2">Uncharacterized protein LOC106743853 isoform X1</fullName>
    </submittedName>
</protein>
<dbReference type="Gene3D" id="1.25.10.10">
    <property type="entry name" value="Leucine-rich Repeat Variant"/>
    <property type="match status" value="1"/>
</dbReference>
<evidence type="ECO:0000313" key="1">
    <source>
        <dbReference type="Proteomes" id="UP000515204"/>
    </source>
</evidence>
<evidence type="ECO:0000313" key="2">
    <source>
        <dbReference type="RefSeq" id="XP_014473651.1"/>
    </source>
</evidence>
<keyword evidence="1" id="KW-1185">Reference proteome</keyword>
<dbReference type="InterPro" id="IPR016024">
    <property type="entry name" value="ARM-type_fold"/>
</dbReference>
<sequence>MQSISDQVDEATELWTDDNNTFETVRTRLREATLMKRKENRVSAWNKNRTSLLGESFGNGFFSIDYISERAKLLKKKRISSEDYRYLPNALIQCEENINSFLKIDQSLPGLIRDLSGNDPILQLYAANCCCNIALGNAKACTALGKAVIPYLLTELESLNYALLDVCIWTIGNLIAGSYKAFSILHAQHCLKHLILLLNNCDDMILPSVIYATLHYVHVAFHEISEEEMLELVEATVKQNLLYKDPNFTWLLALLSSSFITHPYFSPILSQIVDYLYHSGLDNISEITASIRILANSYEDKTDILLRNTEYSQEDLCALLNKLLSHQCIHIRKEALWLIGNLYNHRSSGISQCIRGIIPFLSSLDKAILSIANCM</sequence>
<dbReference type="AlphaFoldDB" id="A0A6P3X5N2"/>
<dbReference type="RefSeq" id="XP_014473651.1">
    <property type="nucleotide sequence ID" value="XM_014618165.1"/>
</dbReference>
<organism evidence="1 2">
    <name type="scientific">Dinoponera quadriceps</name>
    <name type="common">South American ant</name>
    <dbReference type="NCBI Taxonomy" id="609295"/>
    <lineage>
        <taxon>Eukaryota</taxon>
        <taxon>Metazoa</taxon>
        <taxon>Ecdysozoa</taxon>
        <taxon>Arthropoda</taxon>
        <taxon>Hexapoda</taxon>
        <taxon>Insecta</taxon>
        <taxon>Pterygota</taxon>
        <taxon>Neoptera</taxon>
        <taxon>Endopterygota</taxon>
        <taxon>Hymenoptera</taxon>
        <taxon>Apocrita</taxon>
        <taxon>Aculeata</taxon>
        <taxon>Formicoidea</taxon>
        <taxon>Formicidae</taxon>
        <taxon>Ponerinae</taxon>
        <taxon>Ponerini</taxon>
        <taxon>Dinoponera</taxon>
    </lineage>
</organism>
<reference evidence="2" key="1">
    <citation type="submission" date="2025-08" db="UniProtKB">
        <authorList>
            <consortium name="RefSeq"/>
        </authorList>
    </citation>
    <scope>IDENTIFICATION</scope>
</reference>
<dbReference type="Proteomes" id="UP000515204">
    <property type="component" value="Unplaced"/>
</dbReference>
<name>A0A6P3X5N2_DINQU</name>